<dbReference type="VEuPathDB" id="VectorBase:SCAU003178"/>
<dbReference type="KEGG" id="scac:106090294"/>
<reference evidence="1" key="1">
    <citation type="submission" date="2020-05" db="UniProtKB">
        <authorList>
            <consortium name="EnsemblMetazoa"/>
        </authorList>
    </citation>
    <scope>IDENTIFICATION</scope>
    <source>
        <strain evidence="1">USDA</strain>
    </source>
</reference>
<sequence>MEFELQELVKIALGGPELTNVSTAVLHSLLEILLKKLNCQNETVSLSSYESKMLQKLLEKSKTSPLAFNDESVECIEEKLKSLQRLQEVVNDMDKKLACHLEHAKWRNNFQETQLDWENWEHFGSEDLCTFCDADNDIACKLLKNTDFLKKLLRRISAPMVDRVFLLEDKLQSLQEEFNKFTTRAQEEYLKIQLLETCIYEIELLRKKLNENQTQFICTIEEVQDMLDAKLDKI</sequence>
<organism evidence="1 2">
    <name type="scientific">Stomoxys calcitrans</name>
    <name type="common">Stable fly</name>
    <name type="synonym">Conops calcitrans</name>
    <dbReference type="NCBI Taxonomy" id="35570"/>
    <lineage>
        <taxon>Eukaryota</taxon>
        <taxon>Metazoa</taxon>
        <taxon>Ecdysozoa</taxon>
        <taxon>Arthropoda</taxon>
        <taxon>Hexapoda</taxon>
        <taxon>Insecta</taxon>
        <taxon>Pterygota</taxon>
        <taxon>Neoptera</taxon>
        <taxon>Endopterygota</taxon>
        <taxon>Diptera</taxon>
        <taxon>Brachycera</taxon>
        <taxon>Muscomorpha</taxon>
        <taxon>Muscoidea</taxon>
        <taxon>Muscidae</taxon>
        <taxon>Stomoxys</taxon>
    </lineage>
</organism>
<proteinExistence type="predicted"/>
<dbReference type="STRING" id="35570.A0A1I8NYD4"/>
<dbReference type="AlphaFoldDB" id="A0A1I8NYD4"/>
<evidence type="ECO:0000313" key="1">
    <source>
        <dbReference type="EnsemblMetazoa" id="SCAU003178-PA"/>
    </source>
</evidence>
<evidence type="ECO:0000313" key="2">
    <source>
        <dbReference type="Proteomes" id="UP000095300"/>
    </source>
</evidence>
<name>A0A1I8NYD4_STOCA</name>
<keyword evidence="2" id="KW-1185">Reference proteome</keyword>
<dbReference type="Proteomes" id="UP000095300">
    <property type="component" value="Unassembled WGS sequence"/>
</dbReference>
<accession>A0A1I8NYD4</accession>
<protein>
    <submittedName>
        <fullName evidence="1">Uncharacterized protein</fullName>
    </submittedName>
</protein>
<dbReference type="EnsemblMetazoa" id="SCAU003178-RA">
    <property type="protein sequence ID" value="SCAU003178-PA"/>
    <property type="gene ID" value="SCAU003178"/>
</dbReference>
<dbReference type="OrthoDB" id="5981048at2759"/>
<gene>
    <name evidence="1" type="primary">106090294</name>
</gene>